<dbReference type="EMBL" id="CDMY01000376">
    <property type="protein sequence ID" value="CEM07541.1"/>
    <property type="molecule type" value="Genomic_DNA"/>
</dbReference>
<feature type="transmembrane region" description="Helical" evidence="1">
    <location>
        <begin position="39"/>
        <end position="65"/>
    </location>
</feature>
<keyword evidence="1" id="KW-0472">Membrane</keyword>
<dbReference type="Proteomes" id="UP000041254">
    <property type="component" value="Unassembled WGS sequence"/>
</dbReference>
<dbReference type="InParanoid" id="A0A0G4F4Z5"/>
<keyword evidence="1" id="KW-1133">Transmembrane helix</keyword>
<evidence type="ECO:0000313" key="2">
    <source>
        <dbReference type="EMBL" id="CEM07541.1"/>
    </source>
</evidence>
<proteinExistence type="predicted"/>
<dbReference type="AlphaFoldDB" id="A0A0G4F4Z5"/>
<keyword evidence="3" id="KW-1185">Reference proteome</keyword>
<feature type="transmembrane region" description="Helical" evidence="1">
    <location>
        <begin position="94"/>
        <end position="115"/>
    </location>
</feature>
<reference evidence="2 3" key="1">
    <citation type="submission" date="2014-11" db="EMBL/GenBank/DDBJ databases">
        <authorList>
            <person name="Zhu J."/>
            <person name="Qi W."/>
            <person name="Song R."/>
        </authorList>
    </citation>
    <scope>NUCLEOTIDE SEQUENCE [LARGE SCALE GENOMIC DNA]</scope>
</reference>
<dbReference type="VEuPathDB" id="CryptoDB:Vbra_14462"/>
<keyword evidence="1" id="KW-0812">Transmembrane</keyword>
<feature type="transmembrane region" description="Helical" evidence="1">
    <location>
        <begin position="6"/>
        <end position="32"/>
    </location>
</feature>
<organism evidence="2 3">
    <name type="scientific">Vitrella brassicaformis (strain CCMP3155)</name>
    <dbReference type="NCBI Taxonomy" id="1169540"/>
    <lineage>
        <taxon>Eukaryota</taxon>
        <taxon>Sar</taxon>
        <taxon>Alveolata</taxon>
        <taxon>Colpodellida</taxon>
        <taxon>Vitrellaceae</taxon>
        <taxon>Vitrella</taxon>
    </lineage>
</organism>
<protein>
    <submittedName>
        <fullName evidence="2">Uncharacterized protein</fullName>
    </submittedName>
</protein>
<sequence>MEPAPILWLTFSLVLTLLWEAGCILLIILWFLAAELITLLATISLALSVHVGQVGAAAVPLAWWLVAETASQLWGIAASAAGGISALPPVARDVATVSIAMSGALAVGWVVQHFMDCEQQQALPDMCHASRGEAPPGRRLGAVPMLRDDSVPPLLQGWPPPPLVLRNVDLEEVDKKAHIMERMATFGHQIRCARRTCTY</sequence>
<evidence type="ECO:0000256" key="1">
    <source>
        <dbReference type="SAM" id="Phobius"/>
    </source>
</evidence>
<accession>A0A0G4F4Z5</accession>
<gene>
    <name evidence="2" type="ORF">Vbra_14462</name>
</gene>
<evidence type="ECO:0000313" key="3">
    <source>
        <dbReference type="Proteomes" id="UP000041254"/>
    </source>
</evidence>
<name>A0A0G4F4Z5_VITBC</name>